<dbReference type="EMBL" id="LLXI01000756">
    <property type="protein sequence ID" value="PKY49540.1"/>
    <property type="molecule type" value="Genomic_DNA"/>
</dbReference>
<organism evidence="1 2">
    <name type="scientific">Rhizophagus irregularis</name>
    <dbReference type="NCBI Taxonomy" id="588596"/>
    <lineage>
        <taxon>Eukaryota</taxon>
        <taxon>Fungi</taxon>
        <taxon>Fungi incertae sedis</taxon>
        <taxon>Mucoromycota</taxon>
        <taxon>Glomeromycotina</taxon>
        <taxon>Glomeromycetes</taxon>
        <taxon>Glomerales</taxon>
        <taxon>Glomeraceae</taxon>
        <taxon>Rhizophagus</taxon>
    </lineage>
</organism>
<sequence>MSDISVIEINDDAGKIDVDDVDKVVFDKIDVDKNDVDKIYKRHNGKPITMIEISPNENYLITYSKEDSSIAGWNVKDMDKVQLKFDQTVKIDEDNEDNEYKIESLCVSDDKKLAYIKHRSCSVIDMDNKDKKIALDLDEAGALY</sequence>
<dbReference type="Gene3D" id="2.130.10.10">
    <property type="entry name" value="YVTN repeat-like/Quinoprotein amine dehydrogenase"/>
    <property type="match status" value="1"/>
</dbReference>
<dbReference type="SUPFAM" id="SSF101908">
    <property type="entry name" value="Putative isomerase YbhE"/>
    <property type="match status" value="1"/>
</dbReference>
<evidence type="ECO:0000313" key="2">
    <source>
        <dbReference type="Proteomes" id="UP000234323"/>
    </source>
</evidence>
<dbReference type="Proteomes" id="UP000234323">
    <property type="component" value="Unassembled WGS sequence"/>
</dbReference>
<name>A0A2I1GSB5_9GLOM</name>
<reference evidence="1 2" key="1">
    <citation type="submission" date="2015-10" db="EMBL/GenBank/DDBJ databases">
        <title>Genome analyses suggest a sexual origin of heterokaryosis in a supposedly ancient asexual fungus.</title>
        <authorList>
            <person name="Ropars J."/>
            <person name="Sedzielewska K."/>
            <person name="Noel J."/>
            <person name="Charron P."/>
            <person name="Farinelli L."/>
            <person name="Marton T."/>
            <person name="Kruger M."/>
            <person name="Pelin A."/>
            <person name="Brachmann A."/>
            <person name="Corradi N."/>
        </authorList>
    </citation>
    <scope>NUCLEOTIDE SEQUENCE [LARGE SCALE GENOMIC DNA]</scope>
    <source>
        <strain evidence="1 2">A4</strain>
    </source>
</reference>
<evidence type="ECO:0000313" key="1">
    <source>
        <dbReference type="EMBL" id="PKY49540.1"/>
    </source>
</evidence>
<feature type="non-terminal residue" evidence="1">
    <location>
        <position position="144"/>
    </location>
</feature>
<keyword evidence="2" id="KW-1185">Reference proteome</keyword>
<dbReference type="InterPro" id="IPR015943">
    <property type="entry name" value="WD40/YVTN_repeat-like_dom_sf"/>
</dbReference>
<comment type="caution">
    <text evidence="1">The sequence shown here is derived from an EMBL/GenBank/DDBJ whole genome shotgun (WGS) entry which is preliminary data.</text>
</comment>
<dbReference type="VEuPathDB" id="FungiDB:RhiirA1_472790"/>
<protein>
    <submittedName>
        <fullName evidence="1">Uncharacterized protein</fullName>
    </submittedName>
</protein>
<dbReference type="AlphaFoldDB" id="A0A2I1GSB5"/>
<accession>A0A2I1GSB5</accession>
<proteinExistence type="predicted"/>
<gene>
    <name evidence="1" type="ORF">RhiirA4_465572</name>
</gene>